<feature type="domain" description="Glycosyl transferase family 1" evidence="1">
    <location>
        <begin position="202"/>
        <end position="355"/>
    </location>
</feature>
<dbReference type="Gene3D" id="3.40.50.2000">
    <property type="entry name" value="Glycogen Phosphorylase B"/>
    <property type="match status" value="2"/>
</dbReference>
<comment type="caution">
    <text evidence="2">The sequence shown here is derived from an EMBL/GenBank/DDBJ whole genome shotgun (WGS) entry which is preliminary data.</text>
</comment>
<evidence type="ECO:0000259" key="1">
    <source>
        <dbReference type="Pfam" id="PF00534"/>
    </source>
</evidence>
<sequence length="419" mass="48790">MAGLMFLKFSFLFIVISSILNLNMKLGFLHNDFKVYWRGRLYYLYDFFKRKNIQVHVIEIFGNESPYSFDQKARQDDWWDCLFETESFKDLTTIEVKKKIMDKLDEINPDILIAGPIPFTSGAIGMQWAYKRGKKIIIFDDSKHSHYNRNFLVNYIKISLIKLAHGILVPSEEYDSEYEKWNIAKTKLYYGLNCIDNDYFHSKKKQFSSSKKIVFVGRLVKIKNLEALLTSWKVIEQVNPDYQLIIIGDGPEYENLLTIKIKLELERVKFLGNQNRRVIAKILAISEAFILPSFLEGWGLVVNEAMSAGLPVLLSNRVNAGYTLLKDGVNGYSFDPNQPEQMTEAILKYIGLSETEKIRMSKSAFSSVKKYNYRNLGDQLLKAVSELKLKKNNRLSLLNYFLLRKWNGKFKTANWDTLK</sequence>
<dbReference type="EMBL" id="PYGF01000016">
    <property type="protein sequence ID" value="PSK99873.1"/>
    <property type="molecule type" value="Genomic_DNA"/>
</dbReference>
<dbReference type="RefSeq" id="WP_106568897.1">
    <property type="nucleotide sequence ID" value="NZ_PYGF01000016.1"/>
</dbReference>
<evidence type="ECO:0000313" key="2">
    <source>
        <dbReference type="EMBL" id="PSK99873.1"/>
    </source>
</evidence>
<dbReference type="AlphaFoldDB" id="A0A2P8DRM6"/>
<name>A0A2P8DRM6_9BACT</name>
<dbReference type="GO" id="GO:0016757">
    <property type="term" value="F:glycosyltransferase activity"/>
    <property type="evidence" value="ECO:0007669"/>
    <property type="project" value="InterPro"/>
</dbReference>
<keyword evidence="3" id="KW-1185">Reference proteome</keyword>
<reference evidence="2 3" key="1">
    <citation type="submission" date="2018-03" db="EMBL/GenBank/DDBJ databases">
        <title>Genomic Encyclopedia of Archaeal and Bacterial Type Strains, Phase II (KMG-II): from individual species to whole genera.</title>
        <authorList>
            <person name="Goeker M."/>
        </authorList>
    </citation>
    <scope>NUCLEOTIDE SEQUENCE [LARGE SCALE GENOMIC DNA]</scope>
    <source>
        <strain evidence="2 3">DSM 28057</strain>
    </source>
</reference>
<protein>
    <submittedName>
        <fullName evidence="2">Glycosyltransferase involved in cell wall biosynthesis</fullName>
    </submittedName>
</protein>
<dbReference type="PANTHER" id="PTHR45947">
    <property type="entry name" value="SULFOQUINOVOSYL TRANSFERASE SQD2"/>
    <property type="match status" value="1"/>
</dbReference>
<dbReference type="InterPro" id="IPR050194">
    <property type="entry name" value="Glycosyltransferase_grp1"/>
</dbReference>
<dbReference type="InterPro" id="IPR001296">
    <property type="entry name" value="Glyco_trans_1"/>
</dbReference>
<dbReference type="PANTHER" id="PTHR45947:SF3">
    <property type="entry name" value="SULFOQUINOVOSYL TRANSFERASE SQD2"/>
    <property type="match status" value="1"/>
</dbReference>
<organism evidence="2 3">
    <name type="scientific">Cecembia rubra</name>
    <dbReference type="NCBI Taxonomy" id="1485585"/>
    <lineage>
        <taxon>Bacteria</taxon>
        <taxon>Pseudomonadati</taxon>
        <taxon>Bacteroidota</taxon>
        <taxon>Cytophagia</taxon>
        <taxon>Cytophagales</taxon>
        <taxon>Cyclobacteriaceae</taxon>
        <taxon>Cecembia</taxon>
    </lineage>
</organism>
<dbReference type="Pfam" id="PF00534">
    <property type="entry name" value="Glycos_transf_1"/>
    <property type="match status" value="1"/>
</dbReference>
<dbReference type="SUPFAM" id="SSF53756">
    <property type="entry name" value="UDP-Glycosyltransferase/glycogen phosphorylase"/>
    <property type="match status" value="1"/>
</dbReference>
<proteinExistence type="predicted"/>
<gene>
    <name evidence="2" type="ORF">CLV48_11663</name>
</gene>
<dbReference type="OrthoDB" id="9811239at2"/>
<accession>A0A2P8DRM6</accession>
<keyword evidence="2" id="KW-0808">Transferase</keyword>
<evidence type="ECO:0000313" key="3">
    <source>
        <dbReference type="Proteomes" id="UP000240708"/>
    </source>
</evidence>
<dbReference type="CDD" id="cd03801">
    <property type="entry name" value="GT4_PimA-like"/>
    <property type="match status" value="1"/>
</dbReference>
<dbReference type="Proteomes" id="UP000240708">
    <property type="component" value="Unassembled WGS sequence"/>
</dbReference>